<dbReference type="CDD" id="cd00085">
    <property type="entry name" value="HNHc"/>
    <property type="match status" value="1"/>
</dbReference>
<dbReference type="SMART" id="SM00507">
    <property type="entry name" value="HNHc"/>
    <property type="match status" value="1"/>
</dbReference>
<evidence type="ECO:0000313" key="3">
    <source>
        <dbReference type="EMBL" id="CAA9352193.1"/>
    </source>
</evidence>
<dbReference type="EMBL" id="CADCUB010000147">
    <property type="protein sequence ID" value="CAA9352193.1"/>
    <property type="molecule type" value="Genomic_DNA"/>
</dbReference>
<organism evidence="3">
    <name type="scientific">uncultured Frankineae bacterium</name>
    <dbReference type="NCBI Taxonomy" id="437475"/>
    <lineage>
        <taxon>Bacteria</taxon>
        <taxon>Bacillati</taxon>
        <taxon>Actinomycetota</taxon>
        <taxon>Actinomycetes</taxon>
        <taxon>Frankiales</taxon>
        <taxon>environmental samples</taxon>
    </lineage>
</organism>
<gene>
    <name evidence="3" type="ORF">AVDCRST_MAG07-3101</name>
</gene>
<feature type="domain" description="HNH nuclease" evidence="2">
    <location>
        <begin position="75"/>
        <end position="127"/>
    </location>
</feature>
<name>A0A6J4M7Z0_9ACTN</name>
<sequence length="261" mass="28587">FAATVAADLPAQEGATGGAGPVVAGSGCARAAWSGPQTRSRIEAILCDARISRVLLDSVGQVQRLESLTDSITPAQRRMLAVRDSGCVARGCTRPPALCDAHHLVHRADAGPTCLDNLVLLCRRHHVQWHQGKITHRDLRIPWHHSQQPDQTSALTPPRTSHNRPAERTDQTPRLTPPRSSHHRPAERTKQHPLLNQDPPLEQDRLLEQDPIFGQERLVGPDGLLEQDPLLGQDPPLEQDRLLAQDPLFVQDPRGAPPTAA</sequence>
<feature type="compositionally biased region" description="Polar residues" evidence="1">
    <location>
        <begin position="146"/>
        <end position="160"/>
    </location>
</feature>
<feature type="region of interest" description="Disordered" evidence="1">
    <location>
        <begin position="213"/>
        <end position="261"/>
    </location>
</feature>
<feature type="region of interest" description="Disordered" evidence="1">
    <location>
        <begin position="146"/>
        <end position="198"/>
    </location>
</feature>
<evidence type="ECO:0000256" key="1">
    <source>
        <dbReference type="SAM" id="MobiDB-lite"/>
    </source>
</evidence>
<feature type="non-terminal residue" evidence="3">
    <location>
        <position position="1"/>
    </location>
</feature>
<protein>
    <recommendedName>
        <fullName evidence="2">HNH nuclease domain-containing protein</fullName>
    </recommendedName>
</protein>
<dbReference type="Gene3D" id="1.10.30.50">
    <property type="match status" value="1"/>
</dbReference>
<proteinExistence type="predicted"/>
<evidence type="ECO:0000259" key="2">
    <source>
        <dbReference type="SMART" id="SM00507"/>
    </source>
</evidence>
<dbReference type="InterPro" id="IPR003615">
    <property type="entry name" value="HNH_nuc"/>
</dbReference>
<reference evidence="3" key="1">
    <citation type="submission" date="2020-02" db="EMBL/GenBank/DDBJ databases">
        <authorList>
            <person name="Meier V. D."/>
        </authorList>
    </citation>
    <scope>NUCLEOTIDE SEQUENCE</scope>
    <source>
        <strain evidence="3">AVDCRST_MAG07</strain>
    </source>
</reference>
<accession>A0A6J4M7Z0</accession>
<dbReference type="AlphaFoldDB" id="A0A6J4M7Z0"/>